<dbReference type="PATRIC" id="fig|38323.4.peg.173"/>
<dbReference type="KEGG" id="bhs:BM1374165_00156"/>
<dbReference type="RefSeq" id="WP_038486814.1">
    <property type="nucleotide sequence ID" value="NZ_CACVBK010000001.1"/>
</dbReference>
<evidence type="ECO:0000313" key="1">
    <source>
        <dbReference type="EMBL" id="CDO46181.1"/>
    </source>
</evidence>
<sequence>MENFFQKKIIFIARILKHSLDEENDTDNTENITGYWGKELKIALFRLVVFYKIHTAMKMIMAAI</sequence>
<dbReference type="EMBL" id="HG969191">
    <property type="protein sequence ID" value="CDO46181.1"/>
    <property type="molecule type" value="Genomic_DNA"/>
</dbReference>
<name>X5M317_BARHN</name>
<dbReference type="AlphaFoldDB" id="X5M317"/>
<reference evidence="2" key="1">
    <citation type="submission" date="2013-11" db="EMBL/GenBank/DDBJ databases">
        <title>Genome sequencing of Bartonella spp. isolated from human blood.</title>
        <authorList>
            <person name="Raoult D."/>
        </authorList>
    </citation>
    <scope>NUCLEOTIDE SEQUENCE</scope>
    <source>
        <strain evidence="2">BM1374165</strain>
    </source>
</reference>
<accession>X5M317</accession>
<organism evidence="1 2">
    <name type="scientific">Bartonella henselae</name>
    <name type="common">Rochalimaea henselae</name>
    <dbReference type="NCBI Taxonomy" id="38323"/>
    <lineage>
        <taxon>Bacteria</taxon>
        <taxon>Pseudomonadati</taxon>
        <taxon>Pseudomonadota</taxon>
        <taxon>Alphaproteobacteria</taxon>
        <taxon>Hyphomicrobiales</taxon>
        <taxon>Bartonellaceae</taxon>
        <taxon>Bartonella</taxon>
    </lineage>
</organism>
<dbReference type="Proteomes" id="UP000019801">
    <property type="component" value="Chromosome I"/>
</dbReference>
<gene>
    <name evidence="1" type="ORF">BM1374165_00156</name>
</gene>
<evidence type="ECO:0000313" key="2">
    <source>
        <dbReference type="Proteomes" id="UP000019801"/>
    </source>
</evidence>
<proteinExistence type="predicted"/>
<protein>
    <submittedName>
        <fullName evidence="1">Uncharacterized protein</fullName>
    </submittedName>
</protein>